<dbReference type="Proteomes" id="UP000011777">
    <property type="component" value="Unassembled WGS sequence"/>
</dbReference>
<sequence>MAGTLTPDKEFNRFNIAKEKLGHYFRFKPRSALFNVIFMGAIPGFFFYYAYATEGQHLTDRFRKAPIFPTTYVPRVKQNQKPVSVEEDDDE</sequence>
<dbReference type="OrthoDB" id="15108at2759"/>
<keyword evidence="3" id="KW-1185">Reference proteome</keyword>
<keyword evidence="1" id="KW-1133">Transmembrane helix</keyword>
<dbReference type="EMBL" id="AOGT01000698">
    <property type="protein sequence ID" value="EMG49357.1"/>
    <property type="molecule type" value="Genomic_DNA"/>
</dbReference>
<reference evidence="2 3" key="1">
    <citation type="submission" date="2013-02" db="EMBL/GenBank/DDBJ databases">
        <title>Genome sequence of Candida maltosa Xu316, a potential industrial strain for xylitol and ethanol production.</title>
        <authorList>
            <person name="Yu J."/>
            <person name="Wang Q."/>
            <person name="Geng X."/>
            <person name="Bao W."/>
            <person name="He P."/>
            <person name="Cai J."/>
        </authorList>
    </citation>
    <scope>NUCLEOTIDE SEQUENCE [LARGE SCALE GENOMIC DNA]</scope>
    <source>
        <strain evidence="3">Xu316</strain>
    </source>
</reference>
<dbReference type="HOGENOM" id="CLU_183941_1_0_1"/>
<keyword evidence="1" id="KW-0812">Transmembrane</keyword>
<feature type="transmembrane region" description="Helical" evidence="1">
    <location>
        <begin position="32"/>
        <end position="51"/>
    </location>
</feature>
<evidence type="ECO:0000313" key="3">
    <source>
        <dbReference type="Proteomes" id="UP000011777"/>
    </source>
</evidence>
<protein>
    <submittedName>
        <fullName evidence="2">Uncharacterized protein</fullName>
    </submittedName>
</protein>
<proteinExistence type="predicted"/>
<dbReference type="AlphaFoldDB" id="M3HPF1"/>
<keyword evidence="1" id="KW-0472">Membrane</keyword>
<evidence type="ECO:0000313" key="2">
    <source>
        <dbReference type="EMBL" id="EMG49357.1"/>
    </source>
</evidence>
<gene>
    <name evidence="2" type="ORF">G210_5882</name>
</gene>
<name>M3HPF1_CANMX</name>
<comment type="caution">
    <text evidence="2">The sequence shown here is derived from an EMBL/GenBank/DDBJ whole genome shotgun (WGS) entry which is preliminary data.</text>
</comment>
<accession>M3HPF1</accession>
<organism evidence="2 3">
    <name type="scientific">Candida maltosa (strain Xu316)</name>
    <name type="common">Yeast</name>
    <dbReference type="NCBI Taxonomy" id="1245528"/>
    <lineage>
        <taxon>Eukaryota</taxon>
        <taxon>Fungi</taxon>
        <taxon>Dikarya</taxon>
        <taxon>Ascomycota</taxon>
        <taxon>Saccharomycotina</taxon>
        <taxon>Pichiomycetes</taxon>
        <taxon>Debaryomycetaceae</taxon>
        <taxon>Candida/Lodderomyces clade</taxon>
        <taxon>Candida</taxon>
    </lineage>
</organism>
<evidence type="ECO:0000256" key="1">
    <source>
        <dbReference type="SAM" id="Phobius"/>
    </source>
</evidence>